<evidence type="ECO:0000256" key="2">
    <source>
        <dbReference type="ARBA" id="ARBA00022475"/>
    </source>
</evidence>
<keyword evidence="2" id="KW-1003">Cell membrane</keyword>
<evidence type="ECO:0000256" key="1">
    <source>
        <dbReference type="ARBA" id="ARBA00004651"/>
    </source>
</evidence>
<feature type="transmembrane region" description="Helical" evidence="6">
    <location>
        <begin position="343"/>
        <end position="364"/>
    </location>
</feature>
<evidence type="ECO:0000256" key="6">
    <source>
        <dbReference type="SAM" id="Phobius"/>
    </source>
</evidence>
<evidence type="ECO:0000313" key="8">
    <source>
        <dbReference type="Proteomes" id="UP000321746"/>
    </source>
</evidence>
<evidence type="ECO:0000256" key="4">
    <source>
        <dbReference type="ARBA" id="ARBA00022989"/>
    </source>
</evidence>
<feature type="transmembrane region" description="Helical" evidence="6">
    <location>
        <begin position="41"/>
        <end position="58"/>
    </location>
</feature>
<dbReference type="PANTHER" id="PTHR33529:SF7">
    <property type="entry name" value="LIPOPOLYSACCHARIDE EXPORT SYSTEM PERMEASE PROTEIN LPTF"/>
    <property type="match status" value="1"/>
</dbReference>
<dbReference type="RefSeq" id="WP_146892563.1">
    <property type="nucleotide sequence ID" value="NZ_BJYG01000070.1"/>
</dbReference>
<reference evidence="7 8" key="1">
    <citation type="submission" date="2019-07" db="EMBL/GenBank/DDBJ databases">
        <title>Whole genome shotgun sequence of Acetobacter oeni NBRC 105207.</title>
        <authorList>
            <person name="Hosoyama A."/>
            <person name="Uohara A."/>
            <person name="Ohji S."/>
            <person name="Ichikawa N."/>
        </authorList>
    </citation>
    <scope>NUCLEOTIDE SEQUENCE [LARGE SCALE GENOMIC DNA]</scope>
    <source>
        <strain evidence="7 8">NBRC 105207</strain>
    </source>
</reference>
<keyword evidence="5 6" id="KW-0472">Membrane</keyword>
<dbReference type="Proteomes" id="UP000321746">
    <property type="component" value="Unassembled WGS sequence"/>
</dbReference>
<keyword evidence="4 6" id="KW-1133">Transmembrane helix</keyword>
<gene>
    <name evidence="7" type="ORF">AOE01nite_33060</name>
</gene>
<dbReference type="AlphaFoldDB" id="A0A511XQ42"/>
<dbReference type="PANTHER" id="PTHR33529">
    <property type="entry name" value="SLR0882 PROTEIN-RELATED"/>
    <property type="match status" value="1"/>
</dbReference>
<dbReference type="InterPro" id="IPR005495">
    <property type="entry name" value="LptG/LptF_permease"/>
</dbReference>
<feature type="transmembrane region" description="Helical" evidence="6">
    <location>
        <begin position="370"/>
        <end position="395"/>
    </location>
</feature>
<organism evidence="7 8">
    <name type="scientific">Acetobacter oeni</name>
    <dbReference type="NCBI Taxonomy" id="304077"/>
    <lineage>
        <taxon>Bacteria</taxon>
        <taxon>Pseudomonadati</taxon>
        <taxon>Pseudomonadota</taxon>
        <taxon>Alphaproteobacteria</taxon>
        <taxon>Acetobacterales</taxon>
        <taxon>Acetobacteraceae</taxon>
        <taxon>Acetobacter</taxon>
    </lineage>
</organism>
<feature type="transmembrane region" description="Helical" evidence="6">
    <location>
        <begin position="78"/>
        <end position="104"/>
    </location>
</feature>
<feature type="transmembrane region" description="Helical" evidence="6">
    <location>
        <begin position="125"/>
        <end position="147"/>
    </location>
</feature>
<name>A0A511XQ42_9PROT</name>
<protein>
    <submittedName>
        <fullName evidence="7">Uncharacterized protein</fullName>
    </submittedName>
</protein>
<evidence type="ECO:0000256" key="5">
    <source>
        <dbReference type="ARBA" id="ARBA00023136"/>
    </source>
</evidence>
<keyword evidence="3 6" id="KW-0812">Transmembrane</keyword>
<dbReference type="OrthoDB" id="7218898at2"/>
<dbReference type="GO" id="GO:0043190">
    <property type="term" value="C:ATP-binding cassette (ABC) transporter complex"/>
    <property type="evidence" value="ECO:0007669"/>
    <property type="project" value="TreeGrafter"/>
</dbReference>
<comment type="caution">
    <text evidence="7">The sequence shown here is derived from an EMBL/GenBank/DDBJ whole genome shotgun (WGS) entry which is preliminary data.</text>
</comment>
<evidence type="ECO:0000313" key="7">
    <source>
        <dbReference type="EMBL" id="GEN65082.1"/>
    </source>
</evidence>
<accession>A0A511XQ42</accession>
<evidence type="ECO:0000256" key="3">
    <source>
        <dbReference type="ARBA" id="ARBA00022692"/>
    </source>
</evidence>
<proteinExistence type="predicted"/>
<dbReference type="EMBL" id="BJYG01000070">
    <property type="protein sequence ID" value="GEN65082.1"/>
    <property type="molecule type" value="Genomic_DNA"/>
</dbReference>
<keyword evidence="8" id="KW-1185">Reference proteome</keyword>
<dbReference type="GO" id="GO:0015920">
    <property type="term" value="P:lipopolysaccharide transport"/>
    <property type="evidence" value="ECO:0007669"/>
    <property type="project" value="TreeGrafter"/>
</dbReference>
<comment type="subcellular location">
    <subcellularLocation>
        <location evidence="1">Cell membrane</location>
        <topology evidence="1">Multi-pass membrane protein</topology>
    </subcellularLocation>
</comment>
<dbReference type="Pfam" id="PF03739">
    <property type="entry name" value="LptF_LptG"/>
    <property type="match status" value="1"/>
</dbReference>
<sequence>MTDPAEQQVRDARVAIARLSAIMAGYGTLRIRQFLRDCLRLTLFVMLLVEAVFLSERFPMVFRDVLRNHAGLPEALAVYALTVPQIFDLSLPMALLVATYMAVLQMRENRELLVLGAAGMGPRHLIVPGMAIAIVACIVSLFVSGVVNPLSLYAQRAVLFQAEYRALTIGRSTGQFYFPNDRVMFAPPQTDNGSHLKRNIFIREPDGPGRFRVILAGSARVAKGEGNGYLPLLLGDVAWRVFCFDPTVCSAADGAESFSARTSNRALVLSDVLPFAARGYDGAELTSAELAAELALARNGGGRIAPATLTKILGERIGRTLLCIMAPILAFAGVCLTTRQTVYLTLPVACIILMSLNVSTEWIIRSLNNGHASAVMIVLLAFTGAGAIASTTLILRRQDALFHPQLARA</sequence>
<feature type="transmembrane region" description="Helical" evidence="6">
    <location>
        <begin position="317"/>
        <end position="336"/>
    </location>
</feature>